<keyword evidence="4 6" id="KW-0472">Membrane</keyword>
<dbReference type="InterPro" id="IPR051694">
    <property type="entry name" value="Immunoregulatory_rcpt-like"/>
</dbReference>
<name>A0A1C7M426_GRIFR</name>
<evidence type="ECO:0000313" key="7">
    <source>
        <dbReference type="EMBL" id="OBZ71247.1"/>
    </source>
</evidence>
<feature type="compositionally biased region" description="Low complexity" evidence="5">
    <location>
        <begin position="51"/>
        <end position="77"/>
    </location>
</feature>
<evidence type="ECO:0000313" key="8">
    <source>
        <dbReference type="Proteomes" id="UP000092993"/>
    </source>
</evidence>
<protein>
    <recommendedName>
        <fullName evidence="9">Mid2 domain-containing protein</fullName>
    </recommendedName>
</protein>
<feature type="region of interest" description="Disordered" evidence="5">
    <location>
        <begin position="35"/>
        <end position="77"/>
    </location>
</feature>
<dbReference type="Proteomes" id="UP000092993">
    <property type="component" value="Unassembled WGS sequence"/>
</dbReference>
<sequence length="223" mass="23144">MVIVSLGDICFRSTLKCQLLSMDSRGLAQREQLDNNNNTFSHCPQQNANYTSTTSGSSTSSSTSLTTSTTSATSQGGSKNIGAIIGGTVGGVAGFVAVLLGAGLLWWRSRQRKDNIVDLGEDYHAVNNVDNFNSAMITPYPDIMIVVKGSVFTSPSSSNAGGSVVPSSSGSAPPSEAPRHQDAGPAFLNRTPSGRLPPAYDDVAQSRDSTVPAMSLPGGGRTK</sequence>
<evidence type="ECO:0000256" key="4">
    <source>
        <dbReference type="ARBA" id="ARBA00023136"/>
    </source>
</evidence>
<reference evidence="7 8" key="1">
    <citation type="submission" date="2016-03" db="EMBL/GenBank/DDBJ databases">
        <title>Whole genome sequencing of Grifola frondosa 9006-11.</title>
        <authorList>
            <person name="Min B."/>
            <person name="Park H."/>
            <person name="Kim J.-G."/>
            <person name="Cho H."/>
            <person name="Oh Y.-L."/>
            <person name="Kong W.-S."/>
            <person name="Choi I.-G."/>
        </authorList>
    </citation>
    <scope>NUCLEOTIDE SEQUENCE [LARGE SCALE GENOMIC DNA]</scope>
    <source>
        <strain evidence="7 8">9006-11</strain>
    </source>
</reference>
<comment type="subcellular location">
    <subcellularLocation>
        <location evidence="1">Membrane</location>
        <topology evidence="1">Single-pass membrane protein</topology>
    </subcellularLocation>
</comment>
<proteinExistence type="predicted"/>
<gene>
    <name evidence="7" type="ORF">A0H81_08559</name>
</gene>
<dbReference type="STRING" id="5627.A0A1C7M426"/>
<feature type="compositionally biased region" description="Low complexity" evidence="5">
    <location>
        <begin position="156"/>
        <end position="174"/>
    </location>
</feature>
<evidence type="ECO:0000256" key="2">
    <source>
        <dbReference type="ARBA" id="ARBA00022692"/>
    </source>
</evidence>
<keyword evidence="2 6" id="KW-0812">Transmembrane</keyword>
<feature type="transmembrane region" description="Helical" evidence="6">
    <location>
        <begin position="81"/>
        <end position="107"/>
    </location>
</feature>
<evidence type="ECO:0000256" key="3">
    <source>
        <dbReference type="ARBA" id="ARBA00022989"/>
    </source>
</evidence>
<keyword evidence="3 6" id="KW-1133">Transmembrane helix</keyword>
<feature type="region of interest" description="Disordered" evidence="5">
    <location>
        <begin position="156"/>
        <end position="223"/>
    </location>
</feature>
<dbReference type="EMBL" id="LUGG01000011">
    <property type="protein sequence ID" value="OBZ71247.1"/>
    <property type="molecule type" value="Genomic_DNA"/>
</dbReference>
<evidence type="ECO:0000256" key="6">
    <source>
        <dbReference type="SAM" id="Phobius"/>
    </source>
</evidence>
<dbReference type="GO" id="GO:0071944">
    <property type="term" value="C:cell periphery"/>
    <property type="evidence" value="ECO:0007669"/>
    <property type="project" value="UniProtKB-ARBA"/>
</dbReference>
<evidence type="ECO:0008006" key="9">
    <source>
        <dbReference type="Google" id="ProtNLM"/>
    </source>
</evidence>
<comment type="caution">
    <text evidence="7">The sequence shown here is derived from an EMBL/GenBank/DDBJ whole genome shotgun (WGS) entry which is preliminary data.</text>
</comment>
<organism evidence="7 8">
    <name type="scientific">Grifola frondosa</name>
    <name type="common">Maitake</name>
    <name type="synonym">Polyporus frondosus</name>
    <dbReference type="NCBI Taxonomy" id="5627"/>
    <lineage>
        <taxon>Eukaryota</taxon>
        <taxon>Fungi</taxon>
        <taxon>Dikarya</taxon>
        <taxon>Basidiomycota</taxon>
        <taxon>Agaricomycotina</taxon>
        <taxon>Agaricomycetes</taxon>
        <taxon>Polyporales</taxon>
        <taxon>Grifolaceae</taxon>
        <taxon>Grifola</taxon>
    </lineage>
</organism>
<dbReference type="AlphaFoldDB" id="A0A1C7M426"/>
<keyword evidence="8" id="KW-1185">Reference proteome</keyword>
<evidence type="ECO:0000256" key="5">
    <source>
        <dbReference type="SAM" id="MobiDB-lite"/>
    </source>
</evidence>
<dbReference type="PANTHER" id="PTHR15549">
    <property type="entry name" value="PAIRED IMMUNOGLOBULIN-LIKE TYPE 2 RECEPTOR"/>
    <property type="match status" value="1"/>
</dbReference>
<evidence type="ECO:0000256" key="1">
    <source>
        <dbReference type="ARBA" id="ARBA00004167"/>
    </source>
</evidence>
<dbReference type="GO" id="GO:0016020">
    <property type="term" value="C:membrane"/>
    <property type="evidence" value="ECO:0007669"/>
    <property type="project" value="UniProtKB-SubCell"/>
</dbReference>
<feature type="compositionally biased region" description="Polar residues" evidence="5">
    <location>
        <begin position="35"/>
        <end position="50"/>
    </location>
</feature>
<dbReference type="PANTHER" id="PTHR15549:SF30">
    <property type="entry name" value="MID2 DOMAIN-CONTAINING PROTEIN"/>
    <property type="match status" value="1"/>
</dbReference>
<accession>A0A1C7M426</accession>